<gene>
    <name evidence="2" type="ORF">CHARACLAT_004002</name>
</gene>
<dbReference type="Proteomes" id="UP001352852">
    <property type="component" value="Unassembled WGS sequence"/>
</dbReference>
<proteinExistence type="predicted"/>
<dbReference type="EMBL" id="JAHUTJ010000179">
    <property type="protein sequence ID" value="MED6263376.1"/>
    <property type="molecule type" value="Genomic_DNA"/>
</dbReference>
<keyword evidence="3" id="KW-1185">Reference proteome</keyword>
<protein>
    <submittedName>
        <fullName evidence="2">Uncharacterized protein</fullName>
    </submittedName>
</protein>
<name>A0ABU7CK87_9TELE</name>
<accession>A0ABU7CK87</accession>
<evidence type="ECO:0000256" key="1">
    <source>
        <dbReference type="SAM" id="MobiDB-lite"/>
    </source>
</evidence>
<comment type="caution">
    <text evidence="2">The sequence shown here is derived from an EMBL/GenBank/DDBJ whole genome shotgun (WGS) entry which is preliminary data.</text>
</comment>
<feature type="compositionally biased region" description="Polar residues" evidence="1">
    <location>
        <begin position="8"/>
        <end position="36"/>
    </location>
</feature>
<organism evidence="2 3">
    <name type="scientific">Characodon lateralis</name>
    <dbReference type="NCBI Taxonomy" id="208331"/>
    <lineage>
        <taxon>Eukaryota</taxon>
        <taxon>Metazoa</taxon>
        <taxon>Chordata</taxon>
        <taxon>Craniata</taxon>
        <taxon>Vertebrata</taxon>
        <taxon>Euteleostomi</taxon>
        <taxon>Actinopterygii</taxon>
        <taxon>Neopterygii</taxon>
        <taxon>Teleostei</taxon>
        <taxon>Neoteleostei</taxon>
        <taxon>Acanthomorphata</taxon>
        <taxon>Ovalentaria</taxon>
        <taxon>Atherinomorphae</taxon>
        <taxon>Cyprinodontiformes</taxon>
        <taxon>Goodeidae</taxon>
        <taxon>Characodon</taxon>
    </lineage>
</organism>
<reference evidence="2 3" key="1">
    <citation type="submission" date="2021-06" db="EMBL/GenBank/DDBJ databases">
        <authorList>
            <person name="Palmer J.M."/>
        </authorList>
    </citation>
    <scope>NUCLEOTIDE SEQUENCE [LARGE SCALE GENOMIC DNA]</scope>
    <source>
        <strain evidence="2 3">CL_MEX2019</strain>
        <tissue evidence="2">Muscle</tissue>
    </source>
</reference>
<sequence>MDGLGLGWNTNGQSSASTGRRSVSHGTTQQRSTCGVTETAGEFPPYSHSRKSLKAGIDLTPSTFQHR</sequence>
<evidence type="ECO:0000313" key="3">
    <source>
        <dbReference type="Proteomes" id="UP001352852"/>
    </source>
</evidence>
<evidence type="ECO:0000313" key="2">
    <source>
        <dbReference type="EMBL" id="MED6263376.1"/>
    </source>
</evidence>
<feature type="region of interest" description="Disordered" evidence="1">
    <location>
        <begin position="1"/>
        <end position="67"/>
    </location>
</feature>